<evidence type="ECO:0000256" key="5">
    <source>
        <dbReference type="ARBA" id="ARBA00022801"/>
    </source>
</evidence>
<dbReference type="GO" id="GO:0008859">
    <property type="term" value="F:exoribonuclease II activity"/>
    <property type="evidence" value="ECO:0007669"/>
    <property type="project" value="UniProtKB-UniRule"/>
</dbReference>
<dbReference type="PANTHER" id="PTHR23355:SF9">
    <property type="entry name" value="DIS3-LIKE EXONUCLEASE 2"/>
    <property type="match status" value="1"/>
</dbReference>
<dbReference type="PROSITE" id="PS50126">
    <property type="entry name" value="S1"/>
    <property type="match status" value="1"/>
</dbReference>
<accession>A0A369BA55</accession>
<comment type="similarity">
    <text evidence="8">Belongs to the RNR ribonuclease family. RNase R subfamily.</text>
</comment>
<dbReference type="InterPro" id="IPR012340">
    <property type="entry name" value="NA-bd_OB-fold"/>
</dbReference>
<evidence type="ECO:0000256" key="2">
    <source>
        <dbReference type="ARBA" id="ARBA00004496"/>
    </source>
</evidence>
<evidence type="ECO:0000256" key="3">
    <source>
        <dbReference type="ARBA" id="ARBA00022490"/>
    </source>
</evidence>
<dbReference type="InterPro" id="IPR050180">
    <property type="entry name" value="RNR_Ribonuclease"/>
</dbReference>
<dbReference type="Pfam" id="PF08206">
    <property type="entry name" value="OB_RNB"/>
    <property type="match status" value="1"/>
</dbReference>
<reference evidence="12 13" key="1">
    <citation type="submission" date="2018-07" db="EMBL/GenBank/DDBJ databases">
        <title>Genomic Encyclopedia of Type Strains, Phase IV (KMG-IV): sequencing the most valuable type-strain genomes for metagenomic binning, comparative biology and taxonomic classification.</title>
        <authorList>
            <person name="Goeker M."/>
        </authorList>
    </citation>
    <scope>NUCLEOTIDE SEQUENCE [LARGE SCALE GENOMIC DNA]</scope>
    <source>
        <strain evidence="12 13">DSM 27016</strain>
    </source>
</reference>
<dbReference type="Proteomes" id="UP000253034">
    <property type="component" value="Unassembled WGS sequence"/>
</dbReference>
<dbReference type="InterPro" id="IPR001900">
    <property type="entry name" value="RNase_II/R"/>
</dbReference>
<keyword evidence="4 8" id="KW-0540">Nuclease</keyword>
<keyword evidence="13" id="KW-1185">Reference proteome</keyword>
<evidence type="ECO:0000313" key="13">
    <source>
        <dbReference type="Proteomes" id="UP000253034"/>
    </source>
</evidence>
<evidence type="ECO:0000313" key="12">
    <source>
        <dbReference type="EMBL" id="RCX18402.1"/>
    </source>
</evidence>
<dbReference type="GO" id="GO:0005829">
    <property type="term" value="C:cytosol"/>
    <property type="evidence" value="ECO:0007669"/>
    <property type="project" value="TreeGrafter"/>
</dbReference>
<name>A0A369BA55_9FIRM</name>
<protein>
    <recommendedName>
        <fullName evidence="8">Ribonuclease R</fullName>
        <shortName evidence="8">RNase R</shortName>
        <ecNumber evidence="8">3.1.13.1</ecNumber>
    </recommendedName>
</protein>
<sequence>MREDAYKPLLFKELLMVLDVPKDDLQEFEEVIEELEAEGRIFKTHKDRYGVPDRMSLAVGRLQGNERGYGFVIPDEEGVGDVFITAEALNGAMHNDRVIARISKKTTADKRSEGEIIRILKRANNTVVGTFEKSKYFGFVVPDNARISGDIFIPRDEFNNAKPGQKVIAELVKWPEKRRNAEGRIVEIIGNANEAGVDILSIIKAHNFIEEFPEDVIKQAEDIDDSVTEEMLEGRRDLRGLTMVTIDGEDAKDLDDAVSIERLANGNYRLGVHIADVSRYVTEGSPLDQEALKRGTSVYLVDRVIPMLPKKLSNGICSLNPQVDRLAFSVMMDVDSSGRVVDHEIFESVIKTNERMTYTNVYKILVENDSELISRYNYLIEDFKSMEELAAILRKKRFARGAIDFDFEEAKIILDEKGRPVEVRRYEITIANKIIEEFMLVCNETVAEHFYWANCPFVYRIHEDPDAEKISSFNEFIHNLGYNVKGINKIHPRALQELLERVKGKREERIISTVMLRSLQKARYSNENGGHFGLAAKYYCHFTSPIRRYPDLIIHRIMKEYIKGQMGMDRQEVLNSRLPGVAKLCSERERASEEAERETEDLKKVEFMKQQEGEVFEGIISNVTSFGMFIELDNTIEGLVRMSSMEDDYYIYNDKQYYLIGERSRKIYRIGDIVNVKLARADIAARKIDFVLVEAPASEEAKSAPEHVKEQKPAKIKRGKKTMDPKVKKNIMGKGRRKKS</sequence>
<evidence type="ECO:0000256" key="8">
    <source>
        <dbReference type="HAMAP-Rule" id="MF_01895"/>
    </source>
</evidence>
<dbReference type="InterPro" id="IPR040476">
    <property type="entry name" value="CSD2"/>
</dbReference>
<dbReference type="InterPro" id="IPR003029">
    <property type="entry name" value="S1_domain"/>
</dbReference>
<dbReference type="HAMAP" id="MF_01895">
    <property type="entry name" value="RNase_R"/>
    <property type="match status" value="1"/>
</dbReference>
<feature type="coiled-coil region" evidence="9">
    <location>
        <begin position="581"/>
        <end position="608"/>
    </location>
</feature>
<keyword evidence="6 8" id="KW-0269">Exonuclease</keyword>
<dbReference type="Gene3D" id="2.40.50.140">
    <property type="entry name" value="Nucleic acid-binding proteins"/>
    <property type="match status" value="3"/>
</dbReference>
<feature type="domain" description="S1 motif" evidence="11">
    <location>
        <begin position="613"/>
        <end position="693"/>
    </location>
</feature>
<dbReference type="AlphaFoldDB" id="A0A369BA55"/>
<dbReference type="SMART" id="SM00357">
    <property type="entry name" value="CSP"/>
    <property type="match status" value="2"/>
</dbReference>
<evidence type="ECO:0000256" key="10">
    <source>
        <dbReference type="SAM" id="MobiDB-lite"/>
    </source>
</evidence>
<dbReference type="InterPro" id="IPR004476">
    <property type="entry name" value="RNase_II/RNase_R"/>
</dbReference>
<comment type="caution">
    <text evidence="12">The sequence shown here is derived from an EMBL/GenBank/DDBJ whole genome shotgun (WGS) entry which is preliminary data.</text>
</comment>
<evidence type="ECO:0000256" key="9">
    <source>
        <dbReference type="SAM" id="Coils"/>
    </source>
</evidence>
<dbReference type="SMART" id="SM00316">
    <property type="entry name" value="S1"/>
    <property type="match status" value="1"/>
</dbReference>
<evidence type="ECO:0000259" key="11">
    <source>
        <dbReference type="PROSITE" id="PS50126"/>
    </source>
</evidence>
<dbReference type="GO" id="GO:0003723">
    <property type="term" value="F:RNA binding"/>
    <property type="evidence" value="ECO:0007669"/>
    <property type="project" value="UniProtKB-UniRule"/>
</dbReference>
<organism evidence="12 13">
    <name type="scientific">Anaerobacterium chartisolvens</name>
    <dbReference type="NCBI Taxonomy" id="1297424"/>
    <lineage>
        <taxon>Bacteria</taxon>
        <taxon>Bacillati</taxon>
        <taxon>Bacillota</taxon>
        <taxon>Clostridia</taxon>
        <taxon>Eubacteriales</taxon>
        <taxon>Oscillospiraceae</taxon>
        <taxon>Anaerobacterium</taxon>
    </lineage>
</organism>
<proteinExistence type="inferred from homology"/>
<comment type="catalytic activity">
    <reaction evidence="1 8">
        <text>Exonucleolytic cleavage in the 3'- to 5'-direction to yield nucleoside 5'-phosphates.</text>
        <dbReference type="EC" id="3.1.13.1"/>
    </reaction>
</comment>
<dbReference type="InterPro" id="IPR011129">
    <property type="entry name" value="CSD"/>
</dbReference>
<dbReference type="NCBIfam" id="TIGR00358">
    <property type="entry name" value="3_prime_RNase"/>
    <property type="match status" value="1"/>
</dbReference>
<dbReference type="PANTHER" id="PTHR23355">
    <property type="entry name" value="RIBONUCLEASE"/>
    <property type="match status" value="1"/>
</dbReference>
<gene>
    <name evidence="8" type="primary">rnr</name>
    <name evidence="12" type="ORF">DFR58_105166</name>
</gene>
<keyword evidence="9" id="KW-0175">Coiled coil</keyword>
<feature type="compositionally biased region" description="Basic residues" evidence="10">
    <location>
        <begin position="728"/>
        <end position="740"/>
    </location>
</feature>
<dbReference type="CDD" id="cd04471">
    <property type="entry name" value="S1_RNase_R"/>
    <property type="match status" value="1"/>
</dbReference>
<dbReference type="SMART" id="SM00955">
    <property type="entry name" value="RNB"/>
    <property type="match status" value="1"/>
</dbReference>
<evidence type="ECO:0000256" key="4">
    <source>
        <dbReference type="ARBA" id="ARBA00022722"/>
    </source>
</evidence>
<dbReference type="EC" id="3.1.13.1" evidence="8"/>
<keyword evidence="7 8" id="KW-0694">RNA-binding</keyword>
<comment type="function">
    <text evidence="8">3'-5' exoribonuclease that releases 5'-nucleoside monophosphates and is involved in maturation of structured RNAs.</text>
</comment>
<keyword evidence="5 8" id="KW-0378">Hydrolase</keyword>
<dbReference type="Pfam" id="PF17876">
    <property type="entry name" value="CSD2"/>
    <property type="match status" value="1"/>
</dbReference>
<feature type="compositionally biased region" description="Basic and acidic residues" evidence="10">
    <location>
        <begin position="699"/>
        <end position="713"/>
    </location>
</feature>
<feature type="region of interest" description="Disordered" evidence="10">
    <location>
        <begin position="698"/>
        <end position="740"/>
    </location>
</feature>
<dbReference type="Pfam" id="PF00773">
    <property type="entry name" value="RNB"/>
    <property type="match status" value="1"/>
</dbReference>
<dbReference type="EMBL" id="QPJT01000005">
    <property type="protein sequence ID" value="RCX18402.1"/>
    <property type="molecule type" value="Genomic_DNA"/>
</dbReference>
<keyword evidence="3 8" id="KW-0963">Cytoplasm</keyword>
<dbReference type="Pfam" id="PF00575">
    <property type="entry name" value="S1"/>
    <property type="match status" value="1"/>
</dbReference>
<evidence type="ECO:0000256" key="1">
    <source>
        <dbReference type="ARBA" id="ARBA00001849"/>
    </source>
</evidence>
<dbReference type="NCBIfam" id="TIGR02063">
    <property type="entry name" value="RNase_R"/>
    <property type="match status" value="1"/>
</dbReference>
<evidence type="ECO:0000256" key="6">
    <source>
        <dbReference type="ARBA" id="ARBA00022839"/>
    </source>
</evidence>
<evidence type="ECO:0000256" key="7">
    <source>
        <dbReference type="ARBA" id="ARBA00022884"/>
    </source>
</evidence>
<dbReference type="InterPro" id="IPR013223">
    <property type="entry name" value="RNase_B_OB_dom"/>
</dbReference>
<dbReference type="SUPFAM" id="SSF50249">
    <property type="entry name" value="Nucleic acid-binding proteins"/>
    <property type="match status" value="4"/>
</dbReference>
<dbReference type="InterPro" id="IPR011805">
    <property type="entry name" value="RNase_R"/>
</dbReference>
<dbReference type="GO" id="GO:0006402">
    <property type="term" value="P:mRNA catabolic process"/>
    <property type="evidence" value="ECO:0007669"/>
    <property type="project" value="TreeGrafter"/>
</dbReference>
<comment type="subcellular location">
    <subcellularLocation>
        <location evidence="2 8">Cytoplasm</location>
    </subcellularLocation>
</comment>